<proteinExistence type="predicted"/>
<name>A0ABY8IGC8_9HYPH</name>
<dbReference type="Pfam" id="PF00583">
    <property type="entry name" value="Acetyltransf_1"/>
    <property type="match status" value="1"/>
</dbReference>
<dbReference type="Proteomes" id="UP000318939">
    <property type="component" value="Chromosome"/>
</dbReference>
<keyword evidence="3" id="KW-1185">Reference proteome</keyword>
<reference evidence="2" key="2">
    <citation type="journal article" date="2023" name="MicrobiologyOpen">
        <title>Genomics of the tumorigenes clade of the family Rhizobiaceae and description of Rhizobium rhododendri sp. nov.</title>
        <authorList>
            <person name="Kuzmanovic N."/>
            <person name="diCenzo G.C."/>
            <person name="Bunk B."/>
            <person name="Sproeer C."/>
            <person name="Fruehling A."/>
            <person name="Neumann-Schaal M."/>
            <person name="Overmann J."/>
            <person name="Smalla K."/>
        </authorList>
    </citation>
    <scope>NUCLEOTIDE SEQUENCE</scope>
    <source>
        <strain evidence="2">Rho-6.2</strain>
    </source>
</reference>
<protein>
    <submittedName>
        <fullName evidence="2">GNAT family N-acetyltransferase</fullName>
    </submittedName>
</protein>
<dbReference type="SUPFAM" id="SSF55729">
    <property type="entry name" value="Acyl-CoA N-acyltransferases (Nat)"/>
    <property type="match status" value="1"/>
</dbReference>
<dbReference type="EMBL" id="CP117267">
    <property type="protein sequence ID" value="WFS22188.1"/>
    <property type="molecule type" value="Genomic_DNA"/>
</dbReference>
<evidence type="ECO:0000313" key="2">
    <source>
        <dbReference type="EMBL" id="WFS22188.1"/>
    </source>
</evidence>
<sequence>MQILRLKDNPAFADTVADRSWNAWWTETGVTLAQYRAHLDPMIENDGIPFCLVAEEDGIYLGSVLMIENDLDARPDYTPWIAALWVEPHARKRGVATRLIVAARAQAAKWGKYNCYLCATPEMDSFYLGQGFEQIETDVSGLNIFRIELSDRPARSPRGRISPR</sequence>
<dbReference type="CDD" id="cd04301">
    <property type="entry name" value="NAT_SF"/>
    <property type="match status" value="1"/>
</dbReference>
<organism evidence="2 3">
    <name type="scientific">Rhizobium rhododendri</name>
    <dbReference type="NCBI Taxonomy" id="2506430"/>
    <lineage>
        <taxon>Bacteria</taxon>
        <taxon>Pseudomonadati</taxon>
        <taxon>Pseudomonadota</taxon>
        <taxon>Alphaproteobacteria</taxon>
        <taxon>Hyphomicrobiales</taxon>
        <taxon>Rhizobiaceae</taxon>
        <taxon>Rhizobium/Agrobacterium group</taxon>
        <taxon>Rhizobium</taxon>
    </lineage>
</organism>
<reference evidence="2" key="1">
    <citation type="journal article" date="2019" name="Phytopathology">
        <title>A Novel Group of Rhizobium tumorigenes-Like Agrobacteria Associated with Crown Gall Disease of Rhododendron and Blueberry.</title>
        <authorList>
            <person name="Kuzmanovic N."/>
            <person name="Behrens P."/>
            <person name="Idczak E."/>
            <person name="Wagner S."/>
            <person name="Gotz M."/>
            <person name="Sproer C."/>
            <person name="Bunk B."/>
            <person name="Overmann J."/>
            <person name="Smalla K."/>
        </authorList>
    </citation>
    <scope>NUCLEOTIDE SEQUENCE</scope>
    <source>
        <strain evidence="2">Rho-6.2</strain>
    </source>
</reference>
<feature type="domain" description="N-acetyltransferase" evidence="1">
    <location>
        <begin position="1"/>
        <end position="152"/>
    </location>
</feature>
<accession>A0ABY8IGC8</accession>
<evidence type="ECO:0000259" key="1">
    <source>
        <dbReference type="PROSITE" id="PS51186"/>
    </source>
</evidence>
<gene>
    <name evidence="2" type="ORF">PR018_13640</name>
</gene>
<evidence type="ECO:0000313" key="3">
    <source>
        <dbReference type="Proteomes" id="UP000318939"/>
    </source>
</evidence>
<dbReference type="InterPro" id="IPR016181">
    <property type="entry name" value="Acyl_CoA_acyltransferase"/>
</dbReference>
<dbReference type="Gene3D" id="3.40.630.30">
    <property type="match status" value="1"/>
</dbReference>
<dbReference type="PROSITE" id="PS51186">
    <property type="entry name" value="GNAT"/>
    <property type="match status" value="1"/>
</dbReference>
<dbReference type="InterPro" id="IPR000182">
    <property type="entry name" value="GNAT_dom"/>
</dbReference>
<dbReference type="RefSeq" id="WP_224127905.1">
    <property type="nucleotide sequence ID" value="NZ_CP117267.1"/>
</dbReference>